<dbReference type="PANTHER" id="PTHR21228">
    <property type="entry name" value="FAST LEU-RICH DOMAIN-CONTAINING"/>
    <property type="match status" value="1"/>
</dbReference>
<dbReference type="Pfam" id="PF06743">
    <property type="entry name" value="FAST_1"/>
    <property type="match status" value="1"/>
</dbReference>
<gene>
    <name evidence="4" type="ORF">SPARVUS_LOCUS14060649</name>
</gene>
<feature type="domain" description="RAP" evidence="3">
    <location>
        <begin position="607"/>
        <end position="664"/>
    </location>
</feature>
<dbReference type="InterPro" id="IPR010622">
    <property type="entry name" value="FAST_Leu-rich"/>
</dbReference>
<reference evidence="4" key="1">
    <citation type="submission" date="2023-05" db="EMBL/GenBank/DDBJ databases">
        <authorList>
            <person name="Stuckert A."/>
        </authorList>
    </citation>
    <scope>NUCLEOTIDE SEQUENCE</scope>
</reference>
<dbReference type="SMART" id="SM00952">
    <property type="entry name" value="RAP"/>
    <property type="match status" value="1"/>
</dbReference>
<evidence type="ECO:0000256" key="1">
    <source>
        <dbReference type="ARBA" id="ARBA00004173"/>
    </source>
</evidence>
<evidence type="ECO:0000259" key="3">
    <source>
        <dbReference type="PROSITE" id="PS51286"/>
    </source>
</evidence>
<sequence>MICRKTTEMGSKTCIYMLQTIRQLHPCISLTGRSFPKFTRNYRFEAPLSLLSVTSTLRPALSSLTVPIRCITHETSPCNEERNLTPDWIDGLLNDSPAISDVNHISPLDEQIILEPCELASSHKMIASPIMIALNNCTTPRDVLNVFWRPPYKKDELVEGVLKLWHTFLALNEKQKFMEIKFIVGHPHFHNLTHGVMKIAQDLSPGVLIRMLYVFVRLRKKQKSQLILNLLLICQQHLSSFNEVELAILANTLEWLRSDKNVRLLKFGLRLMIDMKIEEVNEVTPFLTMMKAVGRTAPLSLKLKLEKKALQMVDRFTVEQSEKLFCVLADIDFYSEHLLNAYSCKLIDSLDELSFNKIVSVLSCCCELDYSNERLLTAFGDQIIKTICLWKPWQLAMILQYFVHLHFRHVQLLDRYAEVFANNLNSVKISDLSETINIYSMLNHLPEKKAQQFLEAVHTSLQTHLNSIPPENLLYIVYNLSVLGICPDFAVNKLLQYESLLNLKEQSIRMHNNLCLMMNNPLLKSHSLHCLKKVPPTPAEHFQTLHKDLKIFIKDPAFYQYSLQIANTYYIDFVLALDTQENQLVPVGDLETDNLQRANISENVVRIAVLCCSPNAFALGTLHPLGKLALKIKILKSFGFSSVVVPVHKFVKLAEEKRMEYLKTLIFQELSEAQNAMEDTTAERDLQQTSHDT</sequence>
<dbReference type="InterPro" id="IPR013584">
    <property type="entry name" value="RAP"/>
</dbReference>
<name>A0ABN9GFH8_9NEOB</name>
<proteinExistence type="predicted"/>
<dbReference type="EMBL" id="CATNWA010018570">
    <property type="protein sequence ID" value="CAI9608186.1"/>
    <property type="molecule type" value="Genomic_DNA"/>
</dbReference>
<evidence type="ECO:0000313" key="4">
    <source>
        <dbReference type="EMBL" id="CAI9608186.1"/>
    </source>
</evidence>
<dbReference type="PANTHER" id="PTHR21228:SF1">
    <property type="entry name" value="FAST KINASE DOMAIN-CONTAINING PROTEIN 2, MITOCHONDRIAL"/>
    <property type="match status" value="1"/>
</dbReference>
<keyword evidence="2" id="KW-0496">Mitochondrion</keyword>
<organism evidence="4 5">
    <name type="scientific">Staurois parvus</name>
    <dbReference type="NCBI Taxonomy" id="386267"/>
    <lineage>
        <taxon>Eukaryota</taxon>
        <taxon>Metazoa</taxon>
        <taxon>Chordata</taxon>
        <taxon>Craniata</taxon>
        <taxon>Vertebrata</taxon>
        <taxon>Euteleostomi</taxon>
        <taxon>Amphibia</taxon>
        <taxon>Batrachia</taxon>
        <taxon>Anura</taxon>
        <taxon>Neobatrachia</taxon>
        <taxon>Ranoidea</taxon>
        <taxon>Ranidae</taxon>
        <taxon>Staurois</taxon>
    </lineage>
</organism>
<dbReference type="InterPro" id="IPR050870">
    <property type="entry name" value="FAST_kinase"/>
</dbReference>
<comment type="caution">
    <text evidence="4">The sequence shown here is derived from an EMBL/GenBank/DDBJ whole genome shotgun (WGS) entry which is preliminary data.</text>
</comment>
<keyword evidence="5" id="KW-1185">Reference proteome</keyword>
<protein>
    <recommendedName>
        <fullName evidence="3">RAP domain-containing protein</fullName>
    </recommendedName>
</protein>
<comment type="subcellular location">
    <subcellularLocation>
        <location evidence="1">Mitochondrion</location>
    </subcellularLocation>
</comment>
<evidence type="ECO:0000256" key="2">
    <source>
        <dbReference type="ARBA" id="ARBA00023128"/>
    </source>
</evidence>
<accession>A0ABN9GFH8</accession>
<evidence type="ECO:0000313" key="5">
    <source>
        <dbReference type="Proteomes" id="UP001162483"/>
    </source>
</evidence>
<dbReference type="PROSITE" id="PS51286">
    <property type="entry name" value="RAP"/>
    <property type="match status" value="1"/>
</dbReference>
<dbReference type="Proteomes" id="UP001162483">
    <property type="component" value="Unassembled WGS sequence"/>
</dbReference>